<evidence type="ECO:0000256" key="4">
    <source>
        <dbReference type="ARBA" id="ARBA00022989"/>
    </source>
</evidence>
<evidence type="ECO:0000256" key="2">
    <source>
        <dbReference type="ARBA" id="ARBA00010617"/>
    </source>
</evidence>
<dbReference type="EMBL" id="JAINDJ010000002">
    <property type="protein sequence ID" value="KAG9455688.1"/>
    <property type="molecule type" value="Genomic_DNA"/>
</dbReference>
<dbReference type="GO" id="GO:0009707">
    <property type="term" value="C:chloroplast outer membrane"/>
    <property type="evidence" value="ECO:0007669"/>
    <property type="project" value="TreeGrafter"/>
</dbReference>
<evidence type="ECO:0000256" key="3">
    <source>
        <dbReference type="ARBA" id="ARBA00022692"/>
    </source>
</evidence>
<evidence type="ECO:0000256" key="1">
    <source>
        <dbReference type="ARBA" id="ARBA00004167"/>
    </source>
</evidence>
<dbReference type="Proteomes" id="UP000825729">
    <property type="component" value="Unassembled WGS sequence"/>
</dbReference>
<dbReference type="SUPFAM" id="SSF48264">
    <property type="entry name" value="Cytochrome P450"/>
    <property type="match status" value="1"/>
</dbReference>
<comment type="similarity">
    <text evidence="2">Belongs to the cytochrome P450 family.</text>
</comment>
<dbReference type="Gene3D" id="1.10.630.10">
    <property type="entry name" value="Cytochrome P450"/>
    <property type="match status" value="1"/>
</dbReference>
<keyword evidence="3" id="KW-0812">Transmembrane</keyword>
<name>A0AAV7F7Z0_ARIFI</name>
<protein>
    <submittedName>
        <fullName evidence="6">Uncharacterized protein</fullName>
    </submittedName>
</protein>
<keyword evidence="7" id="KW-1185">Reference proteome</keyword>
<evidence type="ECO:0000256" key="5">
    <source>
        <dbReference type="ARBA" id="ARBA00023136"/>
    </source>
</evidence>
<accession>A0AAV7F7Z0</accession>
<dbReference type="PANTHER" id="PTHR47283:SF1">
    <property type="entry name" value="ENT-KAURENE OXIDASE, CHLOROPLASTIC"/>
    <property type="match status" value="1"/>
</dbReference>
<dbReference type="GO" id="GO:0016709">
    <property type="term" value="F:oxidoreductase activity, acting on paired donors, with incorporation or reduction of molecular oxygen, NAD(P)H as one donor, and incorporation of one atom of oxygen"/>
    <property type="evidence" value="ECO:0007669"/>
    <property type="project" value="TreeGrafter"/>
</dbReference>
<dbReference type="InterPro" id="IPR036396">
    <property type="entry name" value="Cyt_P450_sf"/>
</dbReference>
<dbReference type="InterPro" id="IPR044225">
    <property type="entry name" value="KO_chloroplastic"/>
</dbReference>
<gene>
    <name evidence="6" type="ORF">H6P81_000196</name>
</gene>
<dbReference type="GO" id="GO:0009686">
    <property type="term" value="P:gibberellin biosynthetic process"/>
    <property type="evidence" value="ECO:0007669"/>
    <property type="project" value="InterPro"/>
</dbReference>
<evidence type="ECO:0000313" key="6">
    <source>
        <dbReference type="EMBL" id="KAG9455688.1"/>
    </source>
</evidence>
<dbReference type="GO" id="GO:0010241">
    <property type="term" value="P:ent-kaurene oxidation to kaurenoic acid"/>
    <property type="evidence" value="ECO:0007669"/>
    <property type="project" value="InterPro"/>
</dbReference>
<proteinExistence type="inferred from homology"/>
<organism evidence="6 7">
    <name type="scientific">Aristolochia fimbriata</name>
    <name type="common">White veined hardy Dutchman's pipe vine</name>
    <dbReference type="NCBI Taxonomy" id="158543"/>
    <lineage>
        <taxon>Eukaryota</taxon>
        <taxon>Viridiplantae</taxon>
        <taxon>Streptophyta</taxon>
        <taxon>Embryophyta</taxon>
        <taxon>Tracheophyta</taxon>
        <taxon>Spermatophyta</taxon>
        <taxon>Magnoliopsida</taxon>
        <taxon>Magnoliidae</taxon>
        <taxon>Piperales</taxon>
        <taxon>Aristolochiaceae</taxon>
        <taxon>Aristolochia</taxon>
    </lineage>
</organism>
<sequence length="165" mass="19144">MVAMSDYGDLHNMVKRNKLTSILGPNAQKQNHHLRSNMIDSVLDQLHAHIKEDALEAVNLRGVFKEELFKLGLRQALGKDTESIYVAELGKSLSRSEIIVILMVDPMMGAIEVDWRDFFPYLRWVPNKAIEDKIEGMAYRRNAMTRALIEEQKKRIKWRENQLLP</sequence>
<reference evidence="6 7" key="1">
    <citation type="submission" date="2021-07" db="EMBL/GenBank/DDBJ databases">
        <title>The Aristolochia fimbriata genome: insights into angiosperm evolution, floral development and chemical biosynthesis.</title>
        <authorList>
            <person name="Jiao Y."/>
        </authorList>
    </citation>
    <scope>NUCLEOTIDE SEQUENCE [LARGE SCALE GENOMIC DNA]</scope>
    <source>
        <strain evidence="6">IBCAS-2021</strain>
        <tissue evidence="6">Leaf</tissue>
    </source>
</reference>
<dbReference type="PANTHER" id="PTHR47283">
    <property type="entry name" value="ENT-KAURENE OXIDASE, CHLOROPLASTIC"/>
    <property type="match status" value="1"/>
</dbReference>
<dbReference type="GO" id="GO:0020037">
    <property type="term" value="F:heme binding"/>
    <property type="evidence" value="ECO:0007669"/>
    <property type="project" value="InterPro"/>
</dbReference>
<dbReference type="GO" id="GO:0052615">
    <property type="term" value="F:ent-kaurene oxidase activity"/>
    <property type="evidence" value="ECO:0007669"/>
    <property type="project" value="InterPro"/>
</dbReference>
<evidence type="ECO:0000313" key="7">
    <source>
        <dbReference type="Proteomes" id="UP000825729"/>
    </source>
</evidence>
<keyword evidence="4" id="KW-1133">Transmembrane helix</keyword>
<dbReference type="AlphaFoldDB" id="A0AAV7F7Z0"/>
<dbReference type="GO" id="GO:0005506">
    <property type="term" value="F:iron ion binding"/>
    <property type="evidence" value="ECO:0007669"/>
    <property type="project" value="InterPro"/>
</dbReference>
<keyword evidence="5" id="KW-0472">Membrane</keyword>
<comment type="caution">
    <text evidence="6">The sequence shown here is derived from an EMBL/GenBank/DDBJ whole genome shotgun (WGS) entry which is preliminary data.</text>
</comment>
<dbReference type="GO" id="GO:0005783">
    <property type="term" value="C:endoplasmic reticulum"/>
    <property type="evidence" value="ECO:0007669"/>
    <property type="project" value="TreeGrafter"/>
</dbReference>
<comment type="subcellular location">
    <subcellularLocation>
        <location evidence="1">Membrane</location>
        <topology evidence="1">Single-pass membrane protein</topology>
    </subcellularLocation>
</comment>